<name>E7SBI0_9STRE</name>
<feature type="domain" description="N-acetyltransferase" evidence="3">
    <location>
        <begin position="160"/>
        <end position="294"/>
    </location>
</feature>
<evidence type="ECO:0000256" key="2">
    <source>
        <dbReference type="ARBA" id="ARBA00023315"/>
    </source>
</evidence>
<dbReference type="CDD" id="cd04301">
    <property type="entry name" value="NAT_SF"/>
    <property type="match status" value="2"/>
</dbReference>
<evidence type="ECO:0000256" key="1">
    <source>
        <dbReference type="ARBA" id="ARBA00022679"/>
    </source>
</evidence>
<dbReference type="AlphaFoldDB" id="E7SBI0"/>
<reference evidence="4 5" key="1">
    <citation type="submission" date="2010-12" db="EMBL/GenBank/DDBJ databases">
        <authorList>
            <person name="Muzny D."/>
            <person name="Qin X."/>
            <person name="Deng J."/>
            <person name="Jiang H."/>
            <person name="Liu Y."/>
            <person name="Qu J."/>
            <person name="Song X.-Z."/>
            <person name="Zhang L."/>
            <person name="Thornton R."/>
            <person name="Coyle M."/>
            <person name="Francisco L."/>
            <person name="Jackson L."/>
            <person name="Javaid M."/>
            <person name="Korchina V."/>
            <person name="Kovar C."/>
            <person name="Mata R."/>
            <person name="Mathew T."/>
            <person name="Ngo R."/>
            <person name="Nguyen L."/>
            <person name="Nguyen N."/>
            <person name="Okwuonu G."/>
            <person name="Ongeri F."/>
            <person name="Pham C."/>
            <person name="Simmons D."/>
            <person name="Wilczek-Boney K."/>
            <person name="Hale W."/>
            <person name="Jakkamsetti A."/>
            <person name="Pham P."/>
            <person name="Ruth R."/>
            <person name="San Lucas F."/>
            <person name="Warren J."/>
            <person name="Zhang J."/>
            <person name="Zhao Z."/>
            <person name="Zhou C."/>
            <person name="Zhu D."/>
            <person name="Lee S."/>
            <person name="Bess C."/>
            <person name="Blankenburg K."/>
            <person name="Forbes L."/>
            <person name="Fu Q."/>
            <person name="Gubbala S."/>
            <person name="Hirani K."/>
            <person name="Jayaseelan J.C."/>
            <person name="Lara F."/>
            <person name="Munidasa M."/>
            <person name="Palculict T."/>
            <person name="Patil S."/>
            <person name="Pu L.-L."/>
            <person name="Saada N."/>
            <person name="Tang L."/>
            <person name="Weissenberger G."/>
            <person name="Zhu Y."/>
            <person name="Hemphill L."/>
            <person name="Shang Y."/>
            <person name="Youmans B."/>
            <person name="Ayvaz T."/>
            <person name="Ross M."/>
            <person name="Santibanez J."/>
            <person name="Aqrawi P."/>
            <person name="Gross S."/>
            <person name="Joshi V."/>
            <person name="Fowler G."/>
            <person name="Nazareth L."/>
            <person name="Reid J."/>
            <person name="Worley K."/>
            <person name="Petrosino J."/>
            <person name="Highlander S."/>
            <person name="Gibbs R."/>
        </authorList>
    </citation>
    <scope>NUCLEOTIDE SEQUENCE [LARGE SCALE GENOMIC DNA]</scope>
    <source>
        <strain evidence="4 5">ATCC 700641</strain>
    </source>
</reference>
<proteinExistence type="predicted"/>
<dbReference type="PANTHER" id="PTHR43877">
    <property type="entry name" value="AMINOALKYLPHOSPHONATE N-ACETYLTRANSFERASE-RELATED-RELATED"/>
    <property type="match status" value="1"/>
</dbReference>
<dbReference type="InterPro" id="IPR000182">
    <property type="entry name" value="GNAT_dom"/>
</dbReference>
<sequence length="294" mass="34375">MKGNFMKLERRIRLSLEEKKQCEQLVRACHQIDHTYRLPYLDNLYNADLTMPAFILASVEGQLVGFLSIYADEPKEAEVQLFVTPSFRRQGIARSLWEDFMDLAQDYQLEDRLYVSEVRFLEQHPELFSHFHFVEAEEEDHELWLEATCQVTDHEKREGLMVLEVQESMLQEIAHFQSKAFETDLDYALKYATESLEGQDTRLFVLRDQEQVLASVTVDLSQGTTYFFGLAVDPDHLRKGYARYLLRSVMNQMAAEVEQQFQIVVEKKNQAALSLYLGLGFTIQTEVLYLMESR</sequence>
<feature type="domain" description="N-acetyltransferase" evidence="3">
    <location>
        <begin position="10"/>
        <end position="150"/>
    </location>
</feature>
<accession>E7SBI0</accession>
<dbReference type="eggNOG" id="COG0456">
    <property type="taxonomic scope" value="Bacteria"/>
</dbReference>
<dbReference type="InterPro" id="IPR050832">
    <property type="entry name" value="Bact_Acetyltransf"/>
</dbReference>
<gene>
    <name evidence="4" type="ORF">HMPREF9421_1547</name>
</gene>
<dbReference type="Gene3D" id="3.40.630.30">
    <property type="match status" value="2"/>
</dbReference>
<organism evidence="4 5">
    <name type="scientific">Streptococcus australis ATCC 700641</name>
    <dbReference type="NCBI Taxonomy" id="888833"/>
    <lineage>
        <taxon>Bacteria</taxon>
        <taxon>Bacillati</taxon>
        <taxon>Bacillota</taxon>
        <taxon>Bacilli</taxon>
        <taxon>Lactobacillales</taxon>
        <taxon>Streptococcaceae</taxon>
        <taxon>Streptococcus</taxon>
    </lineage>
</organism>
<evidence type="ECO:0000313" key="4">
    <source>
        <dbReference type="EMBL" id="EFV99439.1"/>
    </source>
</evidence>
<dbReference type="HOGENOM" id="CLU_070012_0_0_9"/>
<comment type="caution">
    <text evidence="4">The sequence shown here is derived from an EMBL/GenBank/DDBJ whole genome shotgun (WGS) entry which is preliminary data.</text>
</comment>
<protein>
    <submittedName>
        <fullName evidence="4">Acetyltransferase, GNAT family</fullName>
    </submittedName>
</protein>
<dbReference type="Pfam" id="PF00583">
    <property type="entry name" value="Acetyltransf_1"/>
    <property type="match status" value="2"/>
</dbReference>
<keyword evidence="5" id="KW-1185">Reference proteome</keyword>
<dbReference type="GO" id="GO:0016747">
    <property type="term" value="F:acyltransferase activity, transferring groups other than amino-acyl groups"/>
    <property type="evidence" value="ECO:0007669"/>
    <property type="project" value="InterPro"/>
</dbReference>
<dbReference type="PROSITE" id="PS51186">
    <property type="entry name" value="GNAT"/>
    <property type="match status" value="2"/>
</dbReference>
<keyword evidence="2" id="KW-0012">Acyltransferase</keyword>
<evidence type="ECO:0000313" key="5">
    <source>
        <dbReference type="Proteomes" id="UP000002814"/>
    </source>
</evidence>
<dbReference type="Proteomes" id="UP000002814">
    <property type="component" value="Unassembled WGS sequence"/>
</dbReference>
<dbReference type="SUPFAM" id="SSF55729">
    <property type="entry name" value="Acyl-CoA N-acyltransferases (Nat)"/>
    <property type="match status" value="1"/>
</dbReference>
<dbReference type="EMBL" id="AEQR01000019">
    <property type="protein sequence ID" value="EFV99439.1"/>
    <property type="molecule type" value="Genomic_DNA"/>
</dbReference>
<keyword evidence="1 4" id="KW-0808">Transferase</keyword>
<dbReference type="InterPro" id="IPR016181">
    <property type="entry name" value="Acyl_CoA_acyltransferase"/>
</dbReference>
<evidence type="ECO:0000259" key="3">
    <source>
        <dbReference type="PROSITE" id="PS51186"/>
    </source>
</evidence>